<dbReference type="InterPro" id="IPR002898">
    <property type="entry name" value="MotA_ExbB_proton_chnl"/>
</dbReference>
<feature type="transmembrane region" description="Helical" evidence="7">
    <location>
        <begin position="125"/>
        <end position="143"/>
    </location>
</feature>
<evidence type="ECO:0000256" key="2">
    <source>
        <dbReference type="ARBA" id="ARBA00022475"/>
    </source>
</evidence>
<evidence type="ECO:0000313" key="10">
    <source>
        <dbReference type="Proteomes" id="UP000439780"/>
    </source>
</evidence>
<dbReference type="GO" id="GO:0071978">
    <property type="term" value="P:bacterial-type flagellum-dependent swarming motility"/>
    <property type="evidence" value="ECO:0007669"/>
    <property type="project" value="InterPro"/>
</dbReference>
<feature type="domain" description="MotA/TolQ/ExbB proton channel" evidence="8">
    <location>
        <begin position="105"/>
        <end position="193"/>
    </location>
</feature>
<proteinExistence type="inferred from homology"/>
<keyword evidence="6" id="KW-0653">Protein transport</keyword>
<keyword evidence="10" id="KW-1185">Reference proteome</keyword>
<dbReference type="Proteomes" id="UP000439780">
    <property type="component" value="Unassembled WGS sequence"/>
</dbReference>
<evidence type="ECO:0000256" key="5">
    <source>
        <dbReference type="ARBA" id="ARBA00023136"/>
    </source>
</evidence>
<organism evidence="9 10">
    <name type="scientific">Qipengyuania algicida</name>
    <dbReference type="NCBI Taxonomy" id="1836209"/>
    <lineage>
        <taxon>Bacteria</taxon>
        <taxon>Pseudomonadati</taxon>
        <taxon>Pseudomonadota</taxon>
        <taxon>Alphaproteobacteria</taxon>
        <taxon>Sphingomonadales</taxon>
        <taxon>Erythrobacteraceae</taxon>
        <taxon>Qipengyuania</taxon>
    </lineage>
</organism>
<keyword evidence="5 7" id="KW-0472">Membrane</keyword>
<evidence type="ECO:0000256" key="4">
    <source>
        <dbReference type="ARBA" id="ARBA00022989"/>
    </source>
</evidence>
<dbReference type="AlphaFoldDB" id="A0A845AGE7"/>
<keyword evidence="6" id="KW-0813">Transport</keyword>
<dbReference type="GO" id="GO:0005886">
    <property type="term" value="C:plasma membrane"/>
    <property type="evidence" value="ECO:0007669"/>
    <property type="project" value="UniProtKB-SubCell"/>
</dbReference>
<comment type="subcellular location">
    <subcellularLocation>
        <location evidence="1">Cell membrane</location>
        <topology evidence="1">Multi-pass membrane protein</topology>
    </subcellularLocation>
    <subcellularLocation>
        <location evidence="6">Membrane</location>
        <topology evidence="6">Multi-pass membrane protein</topology>
    </subcellularLocation>
</comment>
<reference evidence="9 10" key="1">
    <citation type="submission" date="2019-12" db="EMBL/GenBank/DDBJ databases">
        <title>Genomic-based taxomic classification of the family Erythrobacteraceae.</title>
        <authorList>
            <person name="Xu L."/>
        </authorList>
    </citation>
    <scope>NUCLEOTIDE SEQUENCE [LARGE SCALE GENOMIC DNA]</scope>
    <source>
        <strain evidence="9 10">KEMB 9005-328</strain>
    </source>
</reference>
<evidence type="ECO:0000256" key="7">
    <source>
        <dbReference type="SAM" id="Phobius"/>
    </source>
</evidence>
<evidence type="ECO:0000256" key="1">
    <source>
        <dbReference type="ARBA" id="ARBA00004651"/>
    </source>
</evidence>
<keyword evidence="4 7" id="KW-1133">Transmembrane helix</keyword>
<feature type="transmembrane region" description="Helical" evidence="7">
    <location>
        <begin position="6"/>
        <end position="25"/>
    </location>
</feature>
<evidence type="ECO:0000256" key="6">
    <source>
        <dbReference type="RuleBase" id="RU004057"/>
    </source>
</evidence>
<dbReference type="OrthoDB" id="9806929at2"/>
<comment type="caution">
    <text evidence="9">The sequence shown here is derived from an EMBL/GenBank/DDBJ whole genome shotgun (WGS) entry which is preliminary data.</text>
</comment>
<protein>
    <submittedName>
        <fullName evidence="9">Chemotaxis protein MotA</fullName>
    </submittedName>
</protein>
<accession>A0A845AGE7</accession>
<dbReference type="RefSeq" id="WP_160751899.1">
    <property type="nucleotide sequence ID" value="NZ_WTYA01000001.1"/>
</dbReference>
<keyword evidence="2" id="KW-1003">Cell membrane</keyword>
<keyword evidence="3 7" id="KW-0812">Transmembrane</keyword>
<dbReference type="GO" id="GO:0006935">
    <property type="term" value="P:chemotaxis"/>
    <property type="evidence" value="ECO:0007669"/>
    <property type="project" value="InterPro"/>
</dbReference>
<gene>
    <name evidence="9" type="ORF">GRI58_02165</name>
</gene>
<dbReference type="EMBL" id="WTYA01000001">
    <property type="protein sequence ID" value="MXP27626.1"/>
    <property type="molecule type" value="Genomic_DNA"/>
</dbReference>
<feature type="transmembrane region" description="Helical" evidence="7">
    <location>
        <begin position="155"/>
        <end position="174"/>
    </location>
</feature>
<dbReference type="Pfam" id="PF01618">
    <property type="entry name" value="MotA_ExbB"/>
    <property type="match status" value="1"/>
</dbReference>
<evidence type="ECO:0000259" key="8">
    <source>
        <dbReference type="Pfam" id="PF01618"/>
    </source>
</evidence>
<name>A0A845AGE7_9SPHN</name>
<evidence type="ECO:0000313" key="9">
    <source>
        <dbReference type="EMBL" id="MXP27626.1"/>
    </source>
</evidence>
<evidence type="ECO:0000256" key="3">
    <source>
        <dbReference type="ARBA" id="ARBA00022692"/>
    </source>
</evidence>
<sequence length="224" mass="24151">MSVTSLIDPASFAIVVGGTIFATVLHCGPKECRKAIHAVVEALRPGFDPVRARSDLARQIADIARDGLIRSQPRPIGDAEFDEATDALIATRSLQQLVERHRDHRRRRLARAGEARLVLERAAELAPVLGLAGTLISLGLLAGRPPGPPADLASTLGMAVLTTFYGLITAHFVAAPLAEIVERRAQAEDAKREELFTWLETEVARAEPTLRPRDSEASVGKFAA</sequence>
<comment type="similarity">
    <text evidence="6">Belongs to the exbB/tolQ family.</text>
</comment>
<dbReference type="GO" id="GO:0015031">
    <property type="term" value="P:protein transport"/>
    <property type="evidence" value="ECO:0007669"/>
    <property type="project" value="UniProtKB-KW"/>
</dbReference>
<dbReference type="InterPro" id="IPR047055">
    <property type="entry name" value="MotA-like"/>
</dbReference>
<dbReference type="PANTHER" id="PTHR30433">
    <property type="entry name" value="CHEMOTAXIS PROTEIN MOTA"/>
    <property type="match status" value="1"/>
</dbReference>